<name>A0A183E473_9BILA</name>
<dbReference type="EMBL" id="UYRT01082891">
    <property type="protein sequence ID" value="VDN26635.1"/>
    <property type="molecule type" value="Genomic_DNA"/>
</dbReference>
<evidence type="ECO:0000313" key="2">
    <source>
        <dbReference type="EMBL" id="VDN26635.1"/>
    </source>
</evidence>
<evidence type="ECO:0000313" key="4">
    <source>
        <dbReference type="WBParaSite" id="GPUH_0001578601-mRNA-1"/>
    </source>
</evidence>
<sequence length="79" mass="8690">MDVRHGMSRLLKDGMNGWNARRDGLVSHAVDDRQQMDEADNGMALTHGQANTGEATSEVERPNGTPVQYYVISDSATTR</sequence>
<gene>
    <name evidence="2" type="ORF">GPUH_LOCUS15765</name>
</gene>
<dbReference type="WBParaSite" id="GPUH_0001578601-mRNA-1">
    <property type="protein sequence ID" value="GPUH_0001578601-mRNA-1"/>
    <property type="gene ID" value="GPUH_0001578601"/>
</dbReference>
<proteinExistence type="predicted"/>
<evidence type="ECO:0000256" key="1">
    <source>
        <dbReference type="SAM" id="MobiDB-lite"/>
    </source>
</evidence>
<dbReference type="AlphaFoldDB" id="A0A183E473"/>
<accession>A0A183E473</accession>
<reference evidence="4" key="1">
    <citation type="submission" date="2016-06" db="UniProtKB">
        <authorList>
            <consortium name="WormBaseParasite"/>
        </authorList>
    </citation>
    <scope>IDENTIFICATION</scope>
</reference>
<reference evidence="2 3" key="2">
    <citation type="submission" date="2018-11" db="EMBL/GenBank/DDBJ databases">
        <authorList>
            <consortium name="Pathogen Informatics"/>
        </authorList>
    </citation>
    <scope>NUCLEOTIDE SEQUENCE [LARGE SCALE GENOMIC DNA]</scope>
</reference>
<evidence type="ECO:0000313" key="3">
    <source>
        <dbReference type="Proteomes" id="UP000271098"/>
    </source>
</evidence>
<organism evidence="4">
    <name type="scientific">Gongylonema pulchrum</name>
    <dbReference type="NCBI Taxonomy" id="637853"/>
    <lineage>
        <taxon>Eukaryota</taxon>
        <taxon>Metazoa</taxon>
        <taxon>Ecdysozoa</taxon>
        <taxon>Nematoda</taxon>
        <taxon>Chromadorea</taxon>
        <taxon>Rhabditida</taxon>
        <taxon>Spirurina</taxon>
        <taxon>Spiruromorpha</taxon>
        <taxon>Spiruroidea</taxon>
        <taxon>Gongylonematidae</taxon>
        <taxon>Gongylonema</taxon>
    </lineage>
</organism>
<feature type="region of interest" description="Disordered" evidence="1">
    <location>
        <begin position="45"/>
        <end position="65"/>
    </location>
</feature>
<dbReference type="Proteomes" id="UP000271098">
    <property type="component" value="Unassembled WGS sequence"/>
</dbReference>
<protein>
    <submittedName>
        <fullName evidence="4">DUF1918 domain-containing protein</fullName>
    </submittedName>
</protein>
<keyword evidence="3" id="KW-1185">Reference proteome</keyword>